<dbReference type="PRINTS" id="PR00740">
    <property type="entry name" value="GLHYDRLASE27"/>
</dbReference>
<keyword evidence="12" id="KW-0624">Polysaccharide degradation</keyword>
<evidence type="ECO:0000313" key="16">
    <source>
        <dbReference type="EMBL" id="KAF4628248.1"/>
    </source>
</evidence>
<gene>
    <name evidence="16" type="ORF">G7Y89_g9903</name>
</gene>
<keyword evidence="9" id="KW-0325">Glycoprotein</keyword>
<evidence type="ECO:0000256" key="2">
    <source>
        <dbReference type="ARBA" id="ARBA00004613"/>
    </source>
</evidence>
<evidence type="ECO:0000313" key="17">
    <source>
        <dbReference type="Proteomes" id="UP000566819"/>
    </source>
</evidence>
<evidence type="ECO:0000256" key="11">
    <source>
        <dbReference type="ARBA" id="ARBA00023295"/>
    </source>
</evidence>
<evidence type="ECO:0000256" key="5">
    <source>
        <dbReference type="ARBA" id="ARBA00022525"/>
    </source>
</evidence>
<dbReference type="Gene3D" id="3.20.20.70">
    <property type="entry name" value="Aldolase class I"/>
    <property type="match status" value="1"/>
</dbReference>
<dbReference type="Proteomes" id="UP000566819">
    <property type="component" value="Unassembled WGS sequence"/>
</dbReference>
<dbReference type="InterPro" id="IPR013780">
    <property type="entry name" value="Glyco_hydro_b"/>
</dbReference>
<evidence type="ECO:0000256" key="9">
    <source>
        <dbReference type="ARBA" id="ARBA00023180"/>
    </source>
</evidence>
<dbReference type="SUPFAM" id="SSF51445">
    <property type="entry name" value="(Trans)glycosidases"/>
    <property type="match status" value="1"/>
</dbReference>
<dbReference type="FunFam" id="2.60.40.1180:FF:000008">
    <property type="entry name" value="Alpha-galactosidase"/>
    <property type="match status" value="1"/>
</dbReference>
<comment type="catalytic activity">
    <reaction evidence="1 13">
        <text>Hydrolysis of terminal, non-reducing alpha-D-galactose residues in alpha-D-galactosides, including galactose oligosaccharides, galactomannans and galactolipids.</text>
        <dbReference type="EC" id="3.2.1.22"/>
    </reaction>
</comment>
<keyword evidence="10" id="KW-0119">Carbohydrate metabolism</keyword>
<dbReference type="OrthoDB" id="5795902at2759"/>
<reference evidence="16 17" key="1">
    <citation type="submission" date="2020-03" db="EMBL/GenBank/DDBJ databases">
        <title>Draft Genome Sequence of Cudoniella acicularis.</title>
        <authorList>
            <person name="Buettner E."/>
            <person name="Kellner H."/>
        </authorList>
    </citation>
    <scope>NUCLEOTIDE SEQUENCE [LARGE SCALE GENOMIC DNA]</scope>
    <source>
        <strain evidence="16 17">DSM 108380</strain>
    </source>
</reference>
<feature type="chain" id="PRO_5034765460" description="Alpha-galactosidase" evidence="14">
    <location>
        <begin position="24"/>
        <end position="661"/>
    </location>
</feature>
<keyword evidence="8 13" id="KW-1015">Disulfide bond</keyword>
<evidence type="ECO:0000256" key="1">
    <source>
        <dbReference type="ARBA" id="ARBA00001255"/>
    </source>
</evidence>
<keyword evidence="7 13" id="KW-0378">Hydrolase</keyword>
<comment type="similarity">
    <text evidence="3 13">Belongs to the glycosyl hydrolase 27 family.</text>
</comment>
<dbReference type="Pfam" id="PF17801">
    <property type="entry name" value="Melibiase_C"/>
    <property type="match status" value="1"/>
</dbReference>
<dbReference type="CDD" id="cd14792">
    <property type="entry name" value="GH27"/>
    <property type="match status" value="1"/>
</dbReference>
<dbReference type="SUPFAM" id="SSF51011">
    <property type="entry name" value="Glycosyl hydrolase domain"/>
    <property type="match status" value="1"/>
</dbReference>
<evidence type="ECO:0000256" key="13">
    <source>
        <dbReference type="RuleBase" id="RU361168"/>
    </source>
</evidence>
<dbReference type="Pfam" id="PF16499">
    <property type="entry name" value="Melibiase_2"/>
    <property type="match status" value="1"/>
</dbReference>
<dbReference type="FunFam" id="3.20.20.70:FF:000197">
    <property type="entry name" value="Alpha-galactosidase"/>
    <property type="match status" value="1"/>
</dbReference>
<keyword evidence="11 13" id="KW-0326">Glycosidase</keyword>
<organism evidence="16 17">
    <name type="scientific">Cudoniella acicularis</name>
    <dbReference type="NCBI Taxonomy" id="354080"/>
    <lineage>
        <taxon>Eukaryota</taxon>
        <taxon>Fungi</taxon>
        <taxon>Dikarya</taxon>
        <taxon>Ascomycota</taxon>
        <taxon>Pezizomycotina</taxon>
        <taxon>Leotiomycetes</taxon>
        <taxon>Helotiales</taxon>
        <taxon>Tricladiaceae</taxon>
        <taxon>Cudoniella</taxon>
    </lineage>
</organism>
<evidence type="ECO:0000256" key="6">
    <source>
        <dbReference type="ARBA" id="ARBA00022729"/>
    </source>
</evidence>
<comment type="subcellular location">
    <subcellularLocation>
        <location evidence="2">Secreted</location>
    </subcellularLocation>
</comment>
<dbReference type="InterPro" id="IPR041233">
    <property type="entry name" value="Melibiase_C"/>
</dbReference>
<evidence type="ECO:0000256" key="14">
    <source>
        <dbReference type="SAM" id="SignalP"/>
    </source>
</evidence>
<feature type="domain" description="Alpha galactosidase C-terminal" evidence="15">
    <location>
        <begin position="337"/>
        <end position="410"/>
    </location>
</feature>
<comment type="caution">
    <text evidence="16">The sequence shown here is derived from an EMBL/GenBank/DDBJ whole genome shotgun (WGS) entry which is preliminary data.</text>
</comment>
<dbReference type="AlphaFoldDB" id="A0A8H4RG05"/>
<dbReference type="InterPro" id="IPR002241">
    <property type="entry name" value="Glyco_hydro_27"/>
</dbReference>
<evidence type="ECO:0000259" key="15">
    <source>
        <dbReference type="Pfam" id="PF17801"/>
    </source>
</evidence>
<keyword evidence="17" id="KW-1185">Reference proteome</keyword>
<dbReference type="PANTHER" id="PTHR11452">
    <property type="entry name" value="ALPHA-GALACTOSIDASE/ALPHA-N-ACETYLGALACTOSAMINIDASE"/>
    <property type="match status" value="1"/>
</dbReference>
<name>A0A8H4RG05_9HELO</name>
<evidence type="ECO:0000256" key="10">
    <source>
        <dbReference type="ARBA" id="ARBA00023277"/>
    </source>
</evidence>
<evidence type="ECO:0000256" key="7">
    <source>
        <dbReference type="ARBA" id="ARBA00022801"/>
    </source>
</evidence>
<dbReference type="EMBL" id="JAAMPI010000839">
    <property type="protein sequence ID" value="KAF4628248.1"/>
    <property type="molecule type" value="Genomic_DNA"/>
</dbReference>
<dbReference type="InterPro" id="IPR013785">
    <property type="entry name" value="Aldolase_TIM"/>
</dbReference>
<keyword evidence="6 14" id="KW-0732">Signal</keyword>
<dbReference type="GO" id="GO:0005576">
    <property type="term" value="C:extracellular region"/>
    <property type="evidence" value="ECO:0007669"/>
    <property type="project" value="UniProtKB-SubCell"/>
</dbReference>
<evidence type="ECO:0000256" key="8">
    <source>
        <dbReference type="ARBA" id="ARBA00023157"/>
    </source>
</evidence>
<keyword evidence="5" id="KW-0964">Secreted</keyword>
<protein>
    <recommendedName>
        <fullName evidence="4 13">Alpha-galactosidase</fullName>
        <ecNumber evidence="4 13">3.2.1.22</ecNumber>
    </recommendedName>
    <alternativeName>
        <fullName evidence="13">Melibiase</fullName>
    </alternativeName>
</protein>
<evidence type="ECO:0000256" key="12">
    <source>
        <dbReference type="ARBA" id="ARBA00023326"/>
    </source>
</evidence>
<dbReference type="GO" id="GO:0000272">
    <property type="term" value="P:polysaccharide catabolic process"/>
    <property type="evidence" value="ECO:0007669"/>
    <property type="project" value="UniProtKB-KW"/>
</dbReference>
<sequence length="661" mass="71752">MSTRQAFERFFISILSVSLCVESKPMPIGSRESNGLARTPLMGWNSYNHYSCYPNETIIHSNAQALVNLGLKEKGYEYITVDCGWTLPDRLANGTLTWNPALFPSGYFALGQFIHGLGLKFGVYSDGGIQMCMTGSPAQNGSLFHEDTDAQTFQSWGADLLKYDNCYSDAALGYPDTSYTPTISPKGHYVTMSSAISNLTRPMVIQICDWGVDFPSLWAPALGNSWRIANDIIPYFRTIPRILNQAVPQTSFAGPGQWLDLDMLEVGNNVFTQAEEQTHFSLWAILKSPLVIGGALKDAATSISSSSLAILGNEDVIGYNQDSLGVAASFRRRWTEAGYEVWAGPLSGGRTVVALVNLLDVATTLTVDFPDVGIQKASSVKDVWNGVAVQNVLTSYSASVAAHGTILLELGGTTAAGIYAASDATVSSSTTTFSKVYAKTTSTNYISIVNFTTSVASSTTVTIGSKTYQLPANSKSLAVPLFLAAGNNNTITIKSSLPLSTLAITNPPSTFYPSTNFTISGTATRTTCSTNLCLPVGSKIGYLTPTRLSPSHHPGTLFFHFRLQIHQHLFLQQRHSDLHKLGIRHQYQEHDLVWEVAFAINNIAYYLEDDAHQSASKGNWDYNCQEGPPVLNSPITVRNIKSRLVLLMILFAISVIAVASC</sequence>
<accession>A0A8H4RG05</accession>
<dbReference type="GO" id="GO:0004557">
    <property type="term" value="F:alpha-galactosidase activity"/>
    <property type="evidence" value="ECO:0007669"/>
    <property type="project" value="UniProtKB-EC"/>
</dbReference>
<feature type="signal peptide" evidence="14">
    <location>
        <begin position="1"/>
        <end position="23"/>
    </location>
</feature>
<dbReference type="InterPro" id="IPR017853">
    <property type="entry name" value="GH"/>
</dbReference>
<proteinExistence type="inferred from homology"/>
<evidence type="ECO:0000256" key="4">
    <source>
        <dbReference type="ARBA" id="ARBA00012755"/>
    </source>
</evidence>
<evidence type="ECO:0000256" key="3">
    <source>
        <dbReference type="ARBA" id="ARBA00009743"/>
    </source>
</evidence>
<dbReference type="Gene3D" id="2.60.40.1180">
    <property type="entry name" value="Golgi alpha-mannosidase II"/>
    <property type="match status" value="1"/>
</dbReference>
<dbReference type="PANTHER" id="PTHR11452:SF75">
    <property type="entry name" value="ALPHA-GALACTOSIDASE MEL1"/>
    <property type="match status" value="1"/>
</dbReference>
<dbReference type="EC" id="3.2.1.22" evidence="4 13"/>